<evidence type="ECO:0000313" key="1">
    <source>
        <dbReference type="EnsemblPlants" id="OB06G25050.1"/>
    </source>
</evidence>
<dbReference type="Gramene" id="OB06G25050.1">
    <property type="protein sequence ID" value="OB06G25050.1"/>
    <property type="gene ID" value="OB06G25050"/>
</dbReference>
<dbReference type="Proteomes" id="UP000006038">
    <property type="component" value="Chromosome 6"/>
</dbReference>
<reference evidence="1" key="2">
    <citation type="submission" date="2013-04" db="UniProtKB">
        <authorList>
            <consortium name="EnsemblPlants"/>
        </authorList>
    </citation>
    <scope>IDENTIFICATION</scope>
</reference>
<proteinExistence type="predicted"/>
<dbReference type="EnsemblPlants" id="OB06G25050.1">
    <property type="protein sequence ID" value="OB06G25050.1"/>
    <property type="gene ID" value="OB06G25050"/>
</dbReference>
<dbReference type="AlphaFoldDB" id="J3MER1"/>
<reference evidence="1" key="1">
    <citation type="journal article" date="2013" name="Nat. Commun.">
        <title>Whole-genome sequencing of Oryza brachyantha reveals mechanisms underlying Oryza genome evolution.</title>
        <authorList>
            <person name="Chen J."/>
            <person name="Huang Q."/>
            <person name="Gao D."/>
            <person name="Wang J."/>
            <person name="Lang Y."/>
            <person name="Liu T."/>
            <person name="Li B."/>
            <person name="Bai Z."/>
            <person name="Luis Goicoechea J."/>
            <person name="Liang C."/>
            <person name="Chen C."/>
            <person name="Zhang W."/>
            <person name="Sun S."/>
            <person name="Liao Y."/>
            <person name="Zhang X."/>
            <person name="Yang L."/>
            <person name="Song C."/>
            <person name="Wang M."/>
            <person name="Shi J."/>
            <person name="Liu G."/>
            <person name="Liu J."/>
            <person name="Zhou H."/>
            <person name="Zhou W."/>
            <person name="Yu Q."/>
            <person name="An N."/>
            <person name="Chen Y."/>
            <person name="Cai Q."/>
            <person name="Wang B."/>
            <person name="Liu B."/>
            <person name="Min J."/>
            <person name="Huang Y."/>
            <person name="Wu H."/>
            <person name="Li Z."/>
            <person name="Zhang Y."/>
            <person name="Yin Y."/>
            <person name="Song W."/>
            <person name="Jiang J."/>
            <person name="Jackson S.A."/>
            <person name="Wing R.A."/>
            <person name="Wang J."/>
            <person name="Chen M."/>
        </authorList>
    </citation>
    <scope>NUCLEOTIDE SEQUENCE [LARGE SCALE GENOMIC DNA]</scope>
    <source>
        <strain evidence="1">cv. IRGC 101232</strain>
    </source>
</reference>
<evidence type="ECO:0000313" key="2">
    <source>
        <dbReference type="Proteomes" id="UP000006038"/>
    </source>
</evidence>
<protein>
    <submittedName>
        <fullName evidence="1">Uncharacterized protein</fullName>
    </submittedName>
</protein>
<dbReference type="HOGENOM" id="CLU_3192192_0_0_1"/>
<sequence>MAIDHTRLECLIFNCLDLGGCGLQSAVSPMNSNWDYTSHVYSVNYS</sequence>
<keyword evidence="2" id="KW-1185">Reference proteome</keyword>
<accession>J3MER1</accession>
<name>J3MER1_ORYBR</name>
<organism evidence="1">
    <name type="scientific">Oryza brachyantha</name>
    <name type="common">malo sina</name>
    <dbReference type="NCBI Taxonomy" id="4533"/>
    <lineage>
        <taxon>Eukaryota</taxon>
        <taxon>Viridiplantae</taxon>
        <taxon>Streptophyta</taxon>
        <taxon>Embryophyta</taxon>
        <taxon>Tracheophyta</taxon>
        <taxon>Spermatophyta</taxon>
        <taxon>Magnoliopsida</taxon>
        <taxon>Liliopsida</taxon>
        <taxon>Poales</taxon>
        <taxon>Poaceae</taxon>
        <taxon>BOP clade</taxon>
        <taxon>Oryzoideae</taxon>
        <taxon>Oryzeae</taxon>
        <taxon>Oryzinae</taxon>
        <taxon>Oryza</taxon>
    </lineage>
</organism>